<dbReference type="AlphaFoldDB" id="A0A979F755"/>
<reference evidence="2" key="1">
    <citation type="journal article" date="2016" name="Nat. Commun.">
        <title>The channel catfish genome sequence provides insights into the evolution of scale formation in teleosts.</title>
        <authorList>
            <person name="Liu Z."/>
            <person name="Liu S."/>
            <person name="Yao J."/>
            <person name="Bao L."/>
            <person name="Zhang J."/>
            <person name="Li Y."/>
            <person name="Jiang C."/>
            <person name="Sun L."/>
            <person name="Wang R."/>
            <person name="Zhang Y."/>
            <person name="Zhou T."/>
            <person name="Zeng Q."/>
            <person name="Fu Q."/>
            <person name="Gao S."/>
            <person name="Li N."/>
            <person name="Koren S."/>
            <person name="Jiang Y."/>
            <person name="Zimin A."/>
            <person name="Xu P."/>
            <person name="Phillippy A.M."/>
            <person name="Geng X."/>
            <person name="Song L."/>
            <person name="Sun F."/>
            <person name="Li C."/>
            <person name="Wang X."/>
            <person name="Chen A."/>
            <person name="Jin Y."/>
            <person name="Yuan Z."/>
            <person name="Yang Y."/>
            <person name="Tan S."/>
            <person name="Peatman E."/>
            <person name="Lu J."/>
            <person name="Qin Z."/>
            <person name="Dunham R."/>
            <person name="Li Z."/>
            <person name="Sonstegard T."/>
            <person name="Feng J."/>
            <person name="Danzmann R.G."/>
            <person name="Schroeder S."/>
            <person name="Scheffler B."/>
            <person name="Duke M.V."/>
            <person name="Ballard L."/>
            <person name="Kucuktas H."/>
            <person name="Kaltenboeck L."/>
            <person name="Liu H."/>
            <person name="Armbruster J."/>
            <person name="Xie Y."/>
            <person name="Kirby M.L."/>
            <person name="Tian Y."/>
            <person name="Flanagan M.E."/>
            <person name="Mu W."/>
            <person name="Waldbieser G.C."/>
        </authorList>
    </citation>
    <scope>NUCLEOTIDE SEQUENCE [LARGE SCALE GENOMIC DNA]</scope>
    <source>
        <strain evidence="2">SDA103</strain>
    </source>
</reference>
<organism evidence="2 3">
    <name type="scientific">Ictalurus punctatus</name>
    <name type="common">Channel catfish</name>
    <name type="synonym">Silurus punctatus</name>
    <dbReference type="NCBI Taxonomy" id="7998"/>
    <lineage>
        <taxon>Eukaryota</taxon>
        <taxon>Metazoa</taxon>
        <taxon>Chordata</taxon>
        <taxon>Craniata</taxon>
        <taxon>Vertebrata</taxon>
        <taxon>Euteleostomi</taxon>
        <taxon>Actinopterygii</taxon>
        <taxon>Neopterygii</taxon>
        <taxon>Teleostei</taxon>
        <taxon>Ostariophysi</taxon>
        <taxon>Siluriformes</taxon>
        <taxon>Ictaluridae</taxon>
        <taxon>Ictalurus</taxon>
    </lineage>
</organism>
<evidence type="ECO:0000313" key="2">
    <source>
        <dbReference type="Proteomes" id="UP000221080"/>
    </source>
</evidence>
<reference evidence="3" key="2">
    <citation type="submission" date="2025-08" db="UniProtKB">
        <authorList>
            <consortium name="RefSeq"/>
        </authorList>
    </citation>
    <scope>IDENTIFICATION</scope>
    <source>
        <tissue evidence="3">Blood</tissue>
    </source>
</reference>
<name>A0A979F755_ICTPU</name>
<keyword evidence="1" id="KW-0732">Signal</keyword>
<dbReference type="GeneID" id="108275351"/>
<dbReference type="InterPro" id="IPR040958">
    <property type="entry name" value="SNAD1"/>
</dbReference>
<protein>
    <submittedName>
        <fullName evidence="3">Uncharacterized protein LOC108275351</fullName>
    </submittedName>
</protein>
<accession>A0A979F755</accession>
<evidence type="ECO:0000256" key="1">
    <source>
        <dbReference type="SAM" id="SignalP"/>
    </source>
</evidence>
<proteinExistence type="predicted"/>
<dbReference type="RefSeq" id="XP_047015922.1">
    <property type="nucleotide sequence ID" value="XM_047159966.2"/>
</dbReference>
<dbReference type="Pfam" id="PF18744">
    <property type="entry name" value="SNAD1"/>
    <property type="match status" value="1"/>
</dbReference>
<dbReference type="KEGG" id="ipu:108275351"/>
<feature type="chain" id="PRO_5038068288" evidence="1">
    <location>
        <begin position="23"/>
        <end position="234"/>
    </location>
</feature>
<evidence type="ECO:0000313" key="3">
    <source>
        <dbReference type="RefSeq" id="XP_047015922.1"/>
    </source>
</evidence>
<dbReference type="OrthoDB" id="9410992at2759"/>
<dbReference type="Proteomes" id="UP000221080">
    <property type="component" value="Chromosome 14"/>
</dbReference>
<gene>
    <name evidence="3" type="primary">LOC108275351</name>
</gene>
<feature type="signal peptide" evidence="1">
    <location>
        <begin position="1"/>
        <end position="22"/>
    </location>
</feature>
<keyword evidence="2" id="KW-1185">Reference proteome</keyword>
<sequence>MASPKGLIIVCLLHLCIQSIQGNVNTAALAKMIQYFDDNVQPNTKPDAQYAIAIRVLRAQCTNESFDIETEFSRGNATNVRDVLNRGEMCVLCTPSENVIAARPTRKRPKEHAEHRLLYPVGNSPMDKLLKKADKDSCVVFYTYNSPCVKQCIQSTDNILPGLSNWINEQKEAMNVFVFEKIYEKDSKKDMEIYIRKIYAKVPLYRCTSNNTMECKNCVDQNSKVDSFCLPEKK</sequence>